<keyword evidence="3 6" id="KW-0812">Transmembrane</keyword>
<feature type="transmembrane region" description="Helical" evidence="6">
    <location>
        <begin position="21"/>
        <end position="45"/>
    </location>
</feature>
<feature type="transmembrane region" description="Helical" evidence="6">
    <location>
        <begin position="232"/>
        <end position="256"/>
    </location>
</feature>
<feature type="transmembrane region" description="Helical" evidence="6">
    <location>
        <begin position="83"/>
        <end position="105"/>
    </location>
</feature>
<dbReference type="Pfam" id="PF03631">
    <property type="entry name" value="Virul_fac_BrkB"/>
    <property type="match status" value="1"/>
</dbReference>
<gene>
    <name evidence="7" type="primary">yfkH_1</name>
    <name evidence="7" type="ORF">J8TS2_06190</name>
</gene>
<dbReference type="Proteomes" id="UP000679950">
    <property type="component" value="Unassembled WGS sequence"/>
</dbReference>
<dbReference type="PANTHER" id="PTHR30213">
    <property type="entry name" value="INNER MEMBRANE PROTEIN YHJD"/>
    <property type="match status" value="1"/>
</dbReference>
<keyword evidence="8" id="KW-1185">Reference proteome</keyword>
<protein>
    <submittedName>
        <fullName evidence="7">Ribonuclease-like protein YfkH</fullName>
    </submittedName>
</protein>
<dbReference type="PIRSF" id="PIRSF035875">
    <property type="entry name" value="RNase_BN"/>
    <property type="match status" value="1"/>
</dbReference>
<evidence type="ECO:0000313" key="8">
    <source>
        <dbReference type="Proteomes" id="UP000679950"/>
    </source>
</evidence>
<evidence type="ECO:0000256" key="2">
    <source>
        <dbReference type="ARBA" id="ARBA00022475"/>
    </source>
</evidence>
<sequence length="265" mass="30160">MNVVLNVFKRFFLERFHDESALMAYYFMLAIFPFLVFSFAIISLLPVQSEDVLTILEPYIPKGSFSLIEDNIMGIVGRNQTKLASFSLLAAFWIASMAVQALVRSMNEAYRVIREESFFLALGKDLILTAGLMITLTVSLLIPIGEEISRVFLVAHLPSAFYHWWAVVKWGIGSIYLLFFFLLLYKTVPSSKIRFSHALPGAIFSTIGWQTVTIGFTYYVSYFASYTKLYGYMANMIVLMIWFYFTAAVLLIGGLINASWIDKHA</sequence>
<feature type="transmembrane region" description="Helical" evidence="6">
    <location>
        <begin position="197"/>
        <end position="220"/>
    </location>
</feature>
<proteinExistence type="predicted"/>
<evidence type="ECO:0000256" key="4">
    <source>
        <dbReference type="ARBA" id="ARBA00022989"/>
    </source>
</evidence>
<dbReference type="NCBIfam" id="TIGR00765">
    <property type="entry name" value="yihY_not_rbn"/>
    <property type="match status" value="1"/>
</dbReference>
<feature type="transmembrane region" description="Helical" evidence="6">
    <location>
        <begin position="164"/>
        <end position="185"/>
    </location>
</feature>
<evidence type="ECO:0000313" key="7">
    <source>
        <dbReference type="EMBL" id="GIN56300.1"/>
    </source>
</evidence>
<evidence type="ECO:0000256" key="1">
    <source>
        <dbReference type="ARBA" id="ARBA00004651"/>
    </source>
</evidence>
<evidence type="ECO:0000256" key="6">
    <source>
        <dbReference type="SAM" id="Phobius"/>
    </source>
</evidence>
<dbReference type="InterPro" id="IPR017039">
    <property type="entry name" value="Virul_fac_BrkB"/>
</dbReference>
<reference evidence="7 8" key="1">
    <citation type="submission" date="2021-03" db="EMBL/GenBank/DDBJ databases">
        <title>Antimicrobial resistance genes in bacteria isolated from Japanese honey, and their potential for conferring macrolide and lincosamide resistance in the American foulbrood pathogen Paenibacillus larvae.</title>
        <authorList>
            <person name="Okamoto M."/>
            <person name="Kumagai M."/>
            <person name="Kanamori H."/>
            <person name="Takamatsu D."/>
        </authorList>
    </citation>
    <scope>NUCLEOTIDE SEQUENCE [LARGE SCALE GENOMIC DNA]</scope>
    <source>
        <strain evidence="7 8">J8TS2</strain>
    </source>
</reference>
<accession>A0ABQ4KE99</accession>
<dbReference type="EMBL" id="BORB01000003">
    <property type="protein sequence ID" value="GIN56300.1"/>
    <property type="molecule type" value="Genomic_DNA"/>
</dbReference>
<keyword evidence="4 6" id="KW-1133">Transmembrane helix</keyword>
<dbReference type="RefSeq" id="WP_158322044.1">
    <property type="nucleotide sequence ID" value="NZ_BORB01000003.1"/>
</dbReference>
<comment type="caution">
    <text evidence="7">The sequence shown here is derived from an EMBL/GenBank/DDBJ whole genome shotgun (WGS) entry which is preliminary data.</text>
</comment>
<evidence type="ECO:0000256" key="3">
    <source>
        <dbReference type="ARBA" id="ARBA00022692"/>
    </source>
</evidence>
<feature type="transmembrane region" description="Helical" evidence="6">
    <location>
        <begin position="126"/>
        <end position="144"/>
    </location>
</feature>
<organism evidence="7 8">
    <name type="scientific">Lederbergia ruris</name>
    <dbReference type="NCBI Taxonomy" id="217495"/>
    <lineage>
        <taxon>Bacteria</taxon>
        <taxon>Bacillati</taxon>
        <taxon>Bacillota</taxon>
        <taxon>Bacilli</taxon>
        <taxon>Bacillales</taxon>
        <taxon>Bacillaceae</taxon>
        <taxon>Lederbergia</taxon>
    </lineage>
</organism>
<dbReference type="PANTHER" id="PTHR30213:SF0">
    <property type="entry name" value="UPF0761 MEMBRANE PROTEIN YIHY"/>
    <property type="match status" value="1"/>
</dbReference>
<keyword evidence="5 6" id="KW-0472">Membrane</keyword>
<evidence type="ECO:0000256" key="5">
    <source>
        <dbReference type="ARBA" id="ARBA00023136"/>
    </source>
</evidence>
<comment type="subcellular location">
    <subcellularLocation>
        <location evidence="1">Cell membrane</location>
        <topology evidence="1">Multi-pass membrane protein</topology>
    </subcellularLocation>
</comment>
<keyword evidence="2" id="KW-1003">Cell membrane</keyword>
<name>A0ABQ4KE99_9BACI</name>